<dbReference type="Proteomes" id="UP000031599">
    <property type="component" value="Unassembled WGS sequence"/>
</dbReference>
<name>A0A0C2DC57_9BACT</name>
<sequence length="109" mass="11917">MLSWTPATQNPASIVHFAMHGSLIAHRHCARCDARLPRTRSLASLPRWAGSSVRNGMWVASKRARNSVGIPLTLYAWRIERGAVESQVGSHSLARCAGVVLLQFRDGAV</sequence>
<gene>
    <name evidence="1" type="ORF">DB30_03480</name>
</gene>
<reference evidence="1 2" key="1">
    <citation type="submission" date="2014-12" db="EMBL/GenBank/DDBJ databases">
        <title>Genome assembly of Enhygromyxa salina DSM 15201.</title>
        <authorList>
            <person name="Sharma G."/>
            <person name="Subramanian S."/>
        </authorList>
    </citation>
    <scope>NUCLEOTIDE SEQUENCE [LARGE SCALE GENOMIC DNA]</scope>
    <source>
        <strain evidence="1 2">DSM 15201</strain>
    </source>
</reference>
<proteinExistence type="predicted"/>
<accession>A0A0C2DC57</accession>
<evidence type="ECO:0000313" key="1">
    <source>
        <dbReference type="EMBL" id="KIG17297.1"/>
    </source>
</evidence>
<comment type="caution">
    <text evidence="1">The sequence shown here is derived from an EMBL/GenBank/DDBJ whole genome shotgun (WGS) entry which is preliminary data.</text>
</comment>
<dbReference type="EMBL" id="JMCC02000027">
    <property type="protein sequence ID" value="KIG17297.1"/>
    <property type="molecule type" value="Genomic_DNA"/>
</dbReference>
<protein>
    <submittedName>
        <fullName evidence="1">Uncharacterized protein</fullName>
    </submittedName>
</protein>
<organism evidence="1 2">
    <name type="scientific">Enhygromyxa salina</name>
    <dbReference type="NCBI Taxonomy" id="215803"/>
    <lineage>
        <taxon>Bacteria</taxon>
        <taxon>Pseudomonadati</taxon>
        <taxon>Myxococcota</taxon>
        <taxon>Polyangia</taxon>
        <taxon>Nannocystales</taxon>
        <taxon>Nannocystaceae</taxon>
        <taxon>Enhygromyxa</taxon>
    </lineage>
</organism>
<dbReference type="AlphaFoldDB" id="A0A0C2DC57"/>
<evidence type="ECO:0000313" key="2">
    <source>
        <dbReference type="Proteomes" id="UP000031599"/>
    </source>
</evidence>